<dbReference type="EMBL" id="CAEZUJ010000067">
    <property type="protein sequence ID" value="CAB4607110.1"/>
    <property type="molecule type" value="Genomic_DNA"/>
</dbReference>
<dbReference type="PROSITE" id="PS00061">
    <property type="entry name" value="ADH_SHORT"/>
    <property type="match status" value="1"/>
</dbReference>
<protein>
    <submittedName>
        <fullName evidence="3">Unannotated protein</fullName>
    </submittedName>
</protein>
<dbReference type="InterPro" id="IPR051122">
    <property type="entry name" value="SDR_DHRS6-like"/>
</dbReference>
<evidence type="ECO:0000313" key="4">
    <source>
        <dbReference type="EMBL" id="CAB4689210.1"/>
    </source>
</evidence>
<keyword evidence="2" id="KW-0560">Oxidoreductase</keyword>
<evidence type="ECO:0000256" key="1">
    <source>
        <dbReference type="ARBA" id="ARBA00006484"/>
    </source>
</evidence>
<dbReference type="AlphaFoldDB" id="A0A6J6H358"/>
<dbReference type="PANTHER" id="PTHR43477">
    <property type="entry name" value="DIHYDROANTICAPSIN 7-DEHYDROGENASE"/>
    <property type="match status" value="1"/>
</dbReference>
<proteinExistence type="inferred from homology"/>
<sequence length="240" mass="25231">MFTGKNVVVTAAAGNVGRNLVEKFHSSGAVVIAADINENGLNDLANTFPGIRILVQDVATVAGAEQIIKIADNKIDVLCNNAALIEATVMEDIEEKVWDEVIRVNLTGPFLLSRRVIPLMVKSGGGVIINTGSTASLRGGRCGPAYTASKHGLMGLTQNIAAAYFDKGIRCNIVCPGHIERPEGAPEISLLQSSPKVVSRPWDKSVSAGGIASLIYFLASDEAKHINGVAIPIDEAALAF</sequence>
<dbReference type="EMBL" id="CAEZXH010000069">
    <property type="protein sequence ID" value="CAB4689210.1"/>
    <property type="molecule type" value="Genomic_DNA"/>
</dbReference>
<dbReference type="PRINTS" id="PR00080">
    <property type="entry name" value="SDRFAMILY"/>
</dbReference>
<dbReference type="InterPro" id="IPR036291">
    <property type="entry name" value="NAD(P)-bd_dom_sf"/>
</dbReference>
<dbReference type="Pfam" id="PF00106">
    <property type="entry name" value="adh_short"/>
    <property type="match status" value="1"/>
</dbReference>
<dbReference type="Gene3D" id="3.40.50.720">
    <property type="entry name" value="NAD(P)-binding Rossmann-like Domain"/>
    <property type="match status" value="1"/>
</dbReference>
<dbReference type="InterPro" id="IPR020904">
    <property type="entry name" value="Sc_DH/Rdtase_CS"/>
</dbReference>
<dbReference type="PRINTS" id="PR00081">
    <property type="entry name" value="GDHRDH"/>
</dbReference>
<evidence type="ECO:0000256" key="2">
    <source>
        <dbReference type="ARBA" id="ARBA00023002"/>
    </source>
</evidence>
<dbReference type="GO" id="GO:0016491">
    <property type="term" value="F:oxidoreductase activity"/>
    <property type="evidence" value="ECO:0007669"/>
    <property type="project" value="UniProtKB-KW"/>
</dbReference>
<dbReference type="CDD" id="cd05233">
    <property type="entry name" value="SDR_c"/>
    <property type="match status" value="1"/>
</dbReference>
<dbReference type="InterPro" id="IPR002347">
    <property type="entry name" value="SDR_fam"/>
</dbReference>
<evidence type="ECO:0000313" key="3">
    <source>
        <dbReference type="EMBL" id="CAB4607110.1"/>
    </source>
</evidence>
<reference evidence="3" key="1">
    <citation type="submission" date="2020-05" db="EMBL/GenBank/DDBJ databases">
        <authorList>
            <person name="Chiriac C."/>
            <person name="Salcher M."/>
            <person name="Ghai R."/>
            <person name="Kavagutti S V."/>
        </authorList>
    </citation>
    <scope>NUCLEOTIDE SEQUENCE</scope>
</reference>
<dbReference type="EMBL" id="CAFBLI010000033">
    <property type="protein sequence ID" value="CAB4864544.1"/>
    <property type="molecule type" value="Genomic_DNA"/>
</dbReference>
<comment type="similarity">
    <text evidence="1">Belongs to the short-chain dehydrogenases/reductases (SDR) family.</text>
</comment>
<gene>
    <name evidence="3" type="ORF">UFOPK1811_01193</name>
    <name evidence="4" type="ORF">UFOPK2360_01038</name>
    <name evidence="5" type="ORF">UFOPK3306_00608</name>
</gene>
<name>A0A6J6H358_9ZZZZ</name>
<dbReference type="PANTHER" id="PTHR43477:SF1">
    <property type="entry name" value="DIHYDROANTICAPSIN 7-DEHYDROGENASE"/>
    <property type="match status" value="1"/>
</dbReference>
<evidence type="ECO:0000313" key="5">
    <source>
        <dbReference type="EMBL" id="CAB4864544.1"/>
    </source>
</evidence>
<dbReference type="SUPFAM" id="SSF51735">
    <property type="entry name" value="NAD(P)-binding Rossmann-fold domains"/>
    <property type="match status" value="1"/>
</dbReference>
<accession>A0A6J6H358</accession>
<organism evidence="3">
    <name type="scientific">freshwater metagenome</name>
    <dbReference type="NCBI Taxonomy" id="449393"/>
    <lineage>
        <taxon>unclassified sequences</taxon>
        <taxon>metagenomes</taxon>
        <taxon>ecological metagenomes</taxon>
    </lineage>
</organism>